<dbReference type="PANTHER" id="PTHR46516:SF1">
    <property type="entry name" value="TRNA-SPECIFIC ADENOSINE DEAMINASE 1"/>
    <property type="match status" value="1"/>
</dbReference>
<evidence type="ECO:0000256" key="10">
    <source>
        <dbReference type="ARBA" id="ARBA00041760"/>
    </source>
</evidence>
<keyword evidence="2" id="KW-0479">Metal-binding</keyword>
<dbReference type="GO" id="GO:0003723">
    <property type="term" value="F:RNA binding"/>
    <property type="evidence" value="ECO:0007669"/>
    <property type="project" value="InterPro"/>
</dbReference>
<feature type="domain" description="A to I editase" evidence="13">
    <location>
        <begin position="81"/>
        <end position="466"/>
    </location>
</feature>
<organism evidence="14 15">
    <name type="scientific">Cymbomonas tetramitiformis</name>
    <dbReference type="NCBI Taxonomy" id="36881"/>
    <lineage>
        <taxon>Eukaryota</taxon>
        <taxon>Viridiplantae</taxon>
        <taxon>Chlorophyta</taxon>
        <taxon>Pyramimonadophyceae</taxon>
        <taxon>Pyramimonadales</taxon>
        <taxon>Pyramimonadaceae</taxon>
        <taxon>Cymbomonas</taxon>
    </lineage>
</organism>
<evidence type="ECO:0000256" key="5">
    <source>
        <dbReference type="ARBA" id="ARBA00037026"/>
    </source>
</evidence>
<dbReference type="GO" id="GO:0008033">
    <property type="term" value="P:tRNA processing"/>
    <property type="evidence" value="ECO:0007669"/>
    <property type="project" value="UniProtKB-KW"/>
</dbReference>
<evidence type="ECO:0000256" key="6">
    <source>
        <dbReference type="ARBA" id="ARBA00037784"/>
    </source>
</evidence>
<comment type="catalytic activity">
    <reaction evidence="11">
        <text>adenosine(37) in tRNA(Ala) + H2O + H(+) = inosine(37) in tRNA(Ala) + NH4(+)</text>
        <dbReference type="Rhea" id="RHEA:50968"/>
        <dbReference type="Rhea" id="RHEA-COMP:12855"/>
        <dbReference type="Rhea" id="RHEA-COMP:12856"/>
        <dbReference type="ChEBI" id="CHEBI:15377"/>
        <dbReference type="ChEBI" id="CHEBI:15378"/>
        <dbReference type="ChEBI" id="CHEBI:28938"/>
        <dbReference type="ChEBI" id="CHEBI:74411"/>
        <dbReference type="ChEBI" id="CHEBI:82852"/>
        <dbReference type="EC" id="3.5.4.34"/>
    </reaction>
</comment>
<evidence type="ECO:0000313" key="15">
    <source>
        <dbReference type="Proteomes" id="UP001190700"/>
    </source>
</evidence>
<dbReference type="SMART" id="SM00552">
    <property type="entry name" value="ADEAMc"/>
    <property type="match status" value="1"/>
</dbReference>
<name>A0AAE0BV98_9CHLO</name>
<dbReference type="GO" id="GO:0043829">
    <property type="term" value="F:tRNA-specific adenosine-37 deaminase activity"/>
    <property type="evidence" value="ECO:0007669"/>
    <property type="project" value="UniProtKB-EC"/>
</dbReference>
<feature type="region of interest" description="Disordered" evidence="12">
    <location>
        <begin position="1"/>
        <end position="24"/>
    </location>
</feature>
<evidence type="ECO:0000256" key="4">
    <source>
        <dbReference type="ARBA" id="ARBA00022833"/>
    </source>
</evidence>
<reference evidence="14 15" key="1">
    <citation type="journal article" date="2015" name="Genome Biol. Evol.">
        <title>Comparative Genomics of a Bacterivorous Green Alga Reveals Evolutionary Causalities and Consequences of Phago-Mixotrophic Mode of Nutrition.</title>
        <authorList>
            <person name="Burns J.A."/>
            <person name="Paasch A."/>
            <person name="Narechania A."/>
            <person name="Kim E."/>
        </authorList>
    </citation>
    <scope>NUCLEOTIDE SEQUENCE [LARGE SCALE GENOMIC DNA]</scope>
    <source>
        <strain evidence="14 15">PLY_AMNH</strain>
    </source>
</reference>
<evidence type="ECO:0000256" key="11">
    <source>
        <dbReference type="ARBA" id="ARBA00047635"/>
    </source>
</evidence>
<evidence type="ECO:0000256" key="8">
    <source>
        <dbReference type="ARBA" id="ARBA00038940"/>
    </source>
</evidence>
<dbReference type="GO" id="GO:0046872">
    <property type="term" value="F:metal ion binding"/>
    <property type="evidence" value="ECO:0007669"/>
    <property type="project" value="UniProtKB-KW"/>
</dbReference>
<comment type="function">
    <text evidence="6">Specifically deaminates adenosine-37 to inosine in tRNA-Ala.</text>
</comment>
<evidence type="ECO:0000259" key="13">
    <source>
        <dbReference type="PROSITE" id="PS50141"/>
    </source>
</evidence>
<dbReference type="PANTHER" id="PTHR46516">
    <property type="entry name" value="TRNA-SPECIFIC ADENOSINE DEAMINASE 1"/>
    <property type="match status" value="1"/>
</dbReference>
<keyword evidence="4" id="KW-0862">Zinc</keyword>
<dbReference type="Pfam" id="PF02137">
    <property type="entry name" value="A_deamin"/>
    <property type="match status" value="1"/>
</dbReference>
<comment type="caution">
    <text evidence="14">The sequence shown here is derived from an EMBL/GenBank/DDBJ whole genome shotgun (WGS) entry which is preliminary data.</text>
</comment>
<dbReference type="InterPro" id="IPR002466">
    <property type="entry name" value="A_deamin"/>
</dbReference>
<dbReference type="EMBL" id="LGRX02032847">
    <property type="protein sequence ID" value="KAK3243451.1"/>
    <property type="molecule type" value="Genomic_DNA"/>
</dbReference>
<evidence type="ECO:0000256" key="7">
    <source>
        <dbReference type="ARBA" id="ARBA00038326"/>
    </source>
</evidence>
<dbReference type="EC" id="3.5.4.34" evidence="8"/>
<evidence type="ECO:0000256" key="12">
    <source>
        <dbReference type="SAM" id="MobiDB-lite"/>
    </source>
</evidence>
<feature type="compositionally biased region" description="Low complexity" evidence="12">
    <location>
        <begin position="188"/>
        <end position="197"/>
    </location>
</feature>
<evidence type="ECO:0000313" key="14">
    <source>
        <dbReference type="EMBL" id="KAK3243451.1"/>
    </source>
</evidence>
<evidence type="ECO:0000256" key="1">
    <source>
        <dbReference type="ARBA" id="ARBA00022694"/>
    </source>
</evidence>
<feature type="compositionally biased region" description="Basic residues" evidence="12">
    <location>
        <begin position="1"/>
        <end position="10"/>
    </location>
</feature>
<comment type="similarity">
    <text evidence="7">Belongs to the ADAT1 family.</text>
</comment>
<sequence length="516" mass="54041">MLPNLHSRKRSRDDPRESAMRGDSFLQGDMGHAISAVVLEKYADLPKTGKPQANEYTLLAGFVLADGPLAAGEPSNLQVVALGTGTKCLGAAQRSSHGDLVNDCHAEIVARRALLAYLHSEIALLSEEEGGASQIFERVPAAKGRPQRFRMREGIGLHMYTTQPPCGDASVFELDAGASPISAAEACSCAPPAEDAPGPTSSGAGDVATGGAPDVSVTGADGQNRTGAKLVDSSPWTETGRAQARGMARRKPGRGDPTLSMSCSDKLAKWSVLGIQGTLLSSLLAQPLYLDTLTVAQHPGGARALSAVRRAIGGRLTGAGLEGRLEETGGRFCLRPAEVLEGFPAPYQLSSAAATSSSACGFAVVWHAGGGGPSGTHEVVMGARGRKQGTSKKGALSTKTRSAIAPASLLLSFQHLASSIPDLHEGGMDRKPYQELKESATEYRSARTALLAPPSWSIRPRSVRQFDILHVTSQQILLSNLVGFILIELTKKGKEKDVGIFCDHPLASVSKIARCG</sequence>
<protein>
    <recommendedName>
        <fullName evidence="9">tRNA-specific adenosine deaminase 1</fullName>
        <ecNumber evidence="8">3.5.4.34</ecNumber>
    </recommendedName>
    <alternativeName>
        <fullName evidence="10">tRNA-specific adenosine-37 deaminase</fullName>
    </alternativeName>
</protein>
<dbReference type="Proteomes" id="UP001190700">
    <property type="component" value="Unassembled WGS sequence"/>
</dbReference>
<evidence type="ECO:0000256" key="2">
    <source>
        <dbReference type="ARBA" id="ARBA00022723"/>
    </source>
</evidence>
<keyword evidence="3" id="KW-0378">Hydrolase</keyword>
<evidence type="ECO:0000256" key="3">
    <source>
        <dbReference type="ARBA" id="ARBA00022801"/>
    </source>
</evidence>
<dbReference type="AlphaFoldDB" id="A0AAE0BV98"/>
<dbReference type="PROSITE" id="PS50141">
    <property type="entry name" value="A_DEAMIN_EDITASE"/>
    <property type="match status" value="1"/>
</dbReference>
<feature type="region of interest" description="Disordered" evidence="12">
    <location>
        <begin position="188"/>
        <end position="260"/>
    </location>
</feature>
<keyword evidence="15" id="KW-1185">Reference proteome</keyword>
<proteinExistence type="inferred from homology"/>
<evidence type="ECO:0000256" key="9">
    <source>
        <dbReference type="ARBA" id="ARBA00040502"/>
    </source>
</evidence>
<feature type="compositionally biased region" description="Basic and acidic residues" evidence="12">
    <location>
        <begin position="11"/>
        <end position="20"/>
    </location>
</feature>
<comment type="cofactor">
    <cofactor evidence="5">
        <name>1D-myo-inositol hexakisphosphate</name>
        <dbReference type="ChEBI" id="CHEBI:58130"/>
    </cofactor>
</comment>
<gene>
    <name evidence="14" type="ORF">CYMTET_46899</name>
</gene>
<keyword evidence="1" id="KW-0819">tRNA processing</keyword>
<accession>A0AAE0BV98</accession>